<comment type="subcellular location">
    <subcellularLocation>
        <location evidence="1">Golgi apparatus membrane</location>
        <topology evidence="1">Single-pass type IV membrane protein</topology>
    </subcellularLocation>
</comment>
<evidence type="ECO:0000259" key="14">
    <source>
        <dbReference type="PROSITE" id="PS50192"/>
    </source>
</evidence>
<evidence type="ECO:0000256" key="5">
    <source>
        <dbReference type="ARBA" id="ARBA00022927"/>
    </source>
</evidence>
<dbReference type="Gene3D" id="1.20.5.110">
    <property type="match status" value="1"/>
</dbReference>
<comment type="similarity">
    <text evidence="2">Belongs to the syntaxin family.</text>
</comment>
<dbReference type="PANTHER" id="PTHR19957:SF224">
    <property type="entry name" value="HL02043P"/>
    <property type="match status" value="1"/>
</dbReference>
<dbReference type="CDD" id="cd15851">
    <property type="entry name" value="SNARE_Syntaxin6"/>
    <property type="match status" value="1"/>
</dbReference>
<dbReference type="SUPFAM" id="SSF58038">
    <property type="entry name" value="SNARE fusion complex"/>
    <property type="match status" value="1"/>
</dbReference>
<sequence length="228" mass="26419">MDPFKEVEEDCWAQINSLTDFINSTSVVSEDAKLDFANNYQELEETLEDLRQAVKILESNPVQFNLTSSDIVYRKQTLKQLLQKINLLQSDWEAKEKHPHRQREVTTMSNRISQDGGNPFSETNRIDLEFNQFQQQELIQSQDLQLDQIHQTMQSLNQQATLMGGELEDQGYMLDELDHEMDTVGNKLQRGLKRVNYVIEKNRETASNWCIGILMVVLCILLLVLLIA</sequence>
<dbReference type="Pfam" id="PF09177">
    <property type="entry name" value="STX6_10_61_N"/>
    <property type="match status" value="1"/>
</dbReference>
<evidence type="ECO:0000256" key="8">
    <source>
        <dbReference type="ARBA" id="ARBA00023054"/>
    </source>
</evidence>
<dbReference type="GO" id="GO:0048278">
    <property type="term" value="P:vesicle docking"/>
    <property type="evidence" value="ECO:0007669"/>
    <property type="project" value="TreeGrafter"/>
</dbReference>
<dbReference type="GO" id="GO:0000149">
    <property type="term" value="F:SNARE binding"/>
    <property type="evidence" value="ECO:0007669"/>
    <property type="project" value="TreeGrafter"/>
</dbReference>
<evidence type="ECO:0000256" key="13">
    <source>
        <dbReference type="SAM" id="Phobius"/>
    </source>
</evidence>
<dbReference type="PANTHER" id="PTHR19957">
    <property type="entry name" value="SYNTAXIN"/>
    <property type="match status" value="1"/>
</dbReference>
<dbReference type="Proteomes" id="UP000182334">
    <property type="component" value="Chromosome III"/>
</dbReference>
<dbReference type="Gene3D" id="1.20.58.90">
    <property type="match status" value="1"/>
</dbReference>
<dbReference type="GO" id="GO:0005484">
    <property type="term" value="F:SNAP receptor activity"/>
    <property type="evidence" value="ECO:0007669"/>
    <property type="project" value="InterPro"/>
</dbReference>
<feature type="domain" description="T-SNARE coiled-coil homology" evidence="14">
    <location>
        <begin position="136"/>
        <end position="198"/>
    </location>
</feature>
<dbReference type="FunFam" id="1.20.5.110:FF:000006">
    <property type="entry name" value="Syntaxin 6"/>
    <property type="match status" value="1"/>
</dbReference>
<keyword evidence="8 11" id="KW-0175">Coiled coil</keyword>
<dbReference type="AlphaFoldDB" id="A0A1L0G6F6"/>
<dbReference type="InterPro" id="IPR000727">
    <property type="entry name" value="T_SNARE_dom"/>
</dbReference>
<evidence type="ECO:0000313" key="16">
    <source>
        <dbReference type="Proteomes" id="UP000182334"/>
    </source>
</evidence>
<evidence type="ECO:0000256" key="10">
    <source>
        <dbReference type="ARBA" id="ARBA00073343"/>
    </source>
</evidence>
<dbReference type="SUPFAM" id="SSF47661">
    <property type="entry name" value="t-snare proteins"/>
    <property type="match status" value="1"/>
</dbReference>
<dbReference type="GO" id="GO:0006906">
    <property type="term" value="P:vesicle fusion"/>
    <property type="evidence" value="ECO:0007669"/>
    <property type="project" value="TreeGrafter"/>
</dbReference>
<dbReference type="EMBL" id="LT635758">
    <property type="protein sequence ID" value="SGZ52125.1"/>
    <property type="molecule type" value="Genomic_DNA"/>
</dbReference>
<reference evidence="15 16" key="1">
    <citation type="submission" date="2016-10" db="EMBL/GenBank/DDBJ databases">
        <authorList>
            <person name="de Groot N.N."/>
        </authorList>
    </citation>
    <scope>NUCLEOTIDE SEQUENCE [LARGE SCALE GENOMIC DNA]</scope>
    <source>
        <strain evidence="15 16">CBS 141442</strain>
    </source>
</reference>
<name>A0A1L0G6F6_9ASCO</name>
<accession>A0A1L0G6F6</accession>
<protein>
    <recommendedName>
        <fullName evidence="10">t-SNARE affecting a late Golgi compartment protein 1</fullName>
    </recommendedName>
</protein>
<dbReference type="SMART" id="SM00397">
    <property type="entry name" value="t_SNARE"/>
    <property type="match status" value="1"/>
</dbReference>
<evidence type="ECO:0000256" key="7">
    <source>
        <dbReference type="ARBA" id="ARBA00023034"/>
    </source>
</evidence>
<evidence type="ECO:0000256" key="1">
    <source>
        <dbReference type="ARBA" id="ARBA00004409"/>
    </source>
</evidence>
<feature type="coiled-coil region" evidence="11">
    <location>
        <begin position="33"/>
        <end position="60"/>
    </location>
</feature>
<dbReference type="CDD" id="cd21444">
    <property type="entry name" value="SNARE_NTD_Tlg1p-like"/>
    <property type="match status" value="1"/>
</dbReference>
<evidence type="ECO:0000256" key="4">
    <source>
        <dbReference type="ARBA" id="ARBA00022692"/>
    </source>
</evidence>
<keyword evidence="3" id="KW-0813">Transport</keyword>
<dbReference type="GO" id="GO:0000139">
    <property type="term" value="C:Golgi membrane"/>
    <property type="evidence" value="ECO:0007669"/>
    <property type="project" value="UniProtKB-SubCell"/>
</dbReference>
<feature type="region of interest" description="Disordered" evidence="12">
    <location>
        <begin position="95"/>
        <end position="118"/>
    </location>
</feature>
<dbReference type="OrthoDB" id="546861at2759"/>
<keyword evidence="4 13" id="KW-0812">Transmembrane</keyword>
<dbReference type="STRING" id="45354.A0A1L0G6F6"/>
<evidence type="ECO:0000313" key="15">
    <source>
        <dbReference type="EMBL" id="SGZ52125.1"/>
    </source>
</evidence>
<evidence type="ECO:0000256" key="11">
    <source>
        <dbReference type="SAM" id="Coils"/>
    </source>
</evidence>
<organism evidence="15 16">
    <name type="scientific">Sungouiella intermedia</name>
    <dbReference type="NCBI Taxonomy" id="45354"/>
    <lineage>
        <taxon>Eukaryota</taxon>
        <taxon>Fungi</taxon>
        <taxon>Dikarya</taxon>
        <taxon>Ascomycota</taxon>
        <taxon>Saccharomycotina</taxon>
        <taxon>Pichiomycetes</taxon>
        <taxon>Metschnikowiaceae</taxon>
        <taxon>Sungouiella</taxon>
    </lineage>
</organism>
<dbReference type="InterPro" id="IPR015260">
    <property type="entry name" value="Syntaxin-6/10/61_N"/>
</dbReference>
<evidence type="ECO:0000256" key="9">
    <source>
        <dbReference type="ARBA" id="ARBA00023136"/>
    </source>
</evidence>
<dbReference type="InterPro" id="IPR045242">
    <property type="entry name" value="Syntaxin"/>
</dbReference>
<keyword evidence="5" id="KW-0653">Protein transport</keyword>
<dbReference type="InterPro" id="IPR048036">
    <property type="entry name" value="Tlg1p-like_N"/>
</dbReference>
<dbReference type="GO" id="GO:0031201">
    <property type="term" value="C:SNARE complex"/>
    <property type="evidence" value="ECO:0007669"/>
    <property type="project" value="TreeGrafter"/>
</dbReference>
<feature type="transmembrane region" description="Helical" evidence="13">
    <location>
        <begin position="206"/>
        <end position="227"/>
    </location>
</feature>
<gene>
    <name evidence="15" type="ORF">SAMEA4029010_CIC11G00000000332</name>
</gene>
<feature type="compositionally biased region" description="Polar residues" evidence="12">
    <location>
        <begin position="105"/>
        <end position="118"/>
    </location>
</feature>
<dbReference type="PROSITE" id="PS50192">
    <property type="entry name" value="T_SNARE"/>
    <property type="match status" value="1"/>
</dbReference>
<evidence type="ECO:0000256" key="6">
    <source>
        <dbReference type="ARBA" id="ARBA00022989"/>
    </source>
</evidence>
<keyword evidence="16" id="KW-1185">Reference proteome</keyword>
<keyword evidence="6 13" id="KW-1133">Transmembrane helix</keyword>
<dbReference type="GO" id="GO:0048193">
    <property type="term" value="P:Golgi vesicle transport"/>
    <property type="evidence" value="ECO:0007669"/>
    <property type="project" value="InterPro"/>
</dbReference>
<keyword evidence="9 13" id="KW-0472">Membrane</keyword>
<evidence type="ECO:0000256" key="12">
    <source>
        <dbReference type="SAM" id="MobiDB-lite"/>
    </source>
</evidence>
<dbReference type="InterPro" id="IPR006012">
    <property type="entry name" value="Syntaxin/epimorphin_CS"/>
</dbReference>
<dbReference type="PROSITE" id="PS00914">
    <property type="entry name" value="SYNTAXIN"/>
    <property type="match status" value="1"/>
</dbReference>
<keyword evidence="7" id="KW-0333">Golgi apparatus</keyword>
<evidence type="ECO:0000256" key="3">
    <source>
        <dbReference type="ARBA" id="ARBA00022448"/>
    </source>
</evidence>
<dbReference type="GO" id="GO:0006886">
    <property type="term" value="P:intracellular protein transport"/>
    <property type="evidence" value="ECO:0007669"/>
    <property type="project" value="InterPro"/>
</dbReference>
<evidence type="ECO:0000256" key="2">
    <source>
        <dbReference type="ARBA" id="ARBA00009063"/>
    </source>
</evidence>
<dbReference type="InterPro" id="IPR010989">
    <property type="entry name" value="SNARE"/>
</dbReference>
<proteinExistence type="inferred from homology"/>
<dbReference type="GO" id="GO:0005802">
    <property type="term" value="C:trans-Golgi network"/>
    <property type="evidence" value="ECO:0007669"/>
    <property type="project" value="UniProtKB-ARBA"/>
</dbReference>